<keyword evidence="2" id="KW-0732">Signal</keyword>
<gene>
    <name evidence="3" type="ORF">O0S08_30865</name>
</gene>
<feature type="chain" id="PRO_5046133383" evidence="2">
    <location>
        <begin position="20"/>
        <end position="356"/>
    </location>
</feature>
<evidence type="ECO:0000256" key="2">
    <source>
        <dbReference type="SAM" id="SignalP"/>
    </source>
</evidence>
<protein>
    <submittedName>
        <fullName evidence="3">Uncharacterized protein</fullName>
    </submittedName>
</protein>
<accession>A0ABY7GUG8</accession>
<dbReference type="RefSeq" id="WP_269032938.1">
    <property type="nucleotide sequence ID" value="NZ_CP114040.1"/>
</dbReference>
<evidence type="ECO:0000313" key="4">
    <source>
        <dbReference type="Proteomes" id="UP001164459"/>
    </source>
</evidence>
<feature type="region of interest" description="Disordered" evidence="1">
    <location>
        <begin position="118"/>
        <end position="190"/>
    </location>
</feature>
<proteinExistence type="predicted"/>
<sequence length="356" mass="35920">MLALTTCAALLLAPAPSPAAGPAMPEVRWEAPPGCPDEAWVRAQIAGLLARAPAGAGQAAQVNLRVEALPSGRWRLDAAISSGAGQGRRSLEGDRCEALAEAAALLTAIAAVPELQQAAPPVQEEAPGTAVPPPGPPAPVEAEGPVGPQAPEIDAGELEPELPGPSATPPPPAETPARAPARRRPAPKATLGLGAGIGAGALPRVTALLRASVGLRGRHWAVALTQSFWLPRDLPAAEDERVGGRMWLAATGLRGCGIVGKGRVEAPLCAGVEVGALRGRGIGDLAASYRATSFWAAATVGPGLHVRVAPRVALTFGADLLVMLTRARFEISGRGQVCCSGAVGASATAGVEVRLP</sequence>
<reference evidence="3" key="1">
    <citation type="submission" date="2022-11" db="EMBL/GenBank/DDBJ databases">
        <title>Minimal conservation of predation-associated metabolite biosynthetic gene clusters underscores biosynthetic potential of Myxococcota including descriptions for ten novel species: Archangium lansinium sp. nov., Myxococcus landrumus sp. nov., Nannocystis bai.</title>
        <authorList>
            <person name="Ahearne A."/>
            <person name="Stevens C."/>
            <person name="Dowd S."/>
        </authorList>
    </citation>
    <scope>NUCLEOTIDE SEQUENCE</scope>
    <source>
        <strain evidence="3">Fl3</strain>
    </source>
</reference>
<feature type="compositionally biased region" description="Pro residues" evidence="1">
    <location>
        <begin position="162"/>
        <end position="174"/>
    </location>
</feature>
<feature type="compositionally biased region" description="Pro residues" evidence="1">
    <location>
        <begin position="130"/>
        <end position="139"/>
    </location>
</feature>
<dbReference type="EMBL" id="CP114040">
    <property type="protein sequence ID" value="WAS90611.1"/>
    <property type="molecule type" value="Genomic_DNA"/>
</dbReference>
<evidence type="ECO:0000313" key="3">
    <source>
        <dbReference type="EMBL" id="WAS90611.1"/>
    </source>
</evidence>
<organism evidence="3 4">
    <name type="scientific">Nannocystis punicea</name>
    <dbReference type="NCBI Taxonomy" id="2995304"/>
    <lineage>
        <taxon>Bacteria</taxon>
        <taxon>Pseudomonadati</taxon>
        <taxon>Myxococcota</taxon>
        <taxon>Polyangia</taxon>
        <taxon>Nannocystales</taxon>
        <taxon>Nannocystaceae</taxon>
        <taxon>Nannocystis</taxon>
    </lineage>
</organism>
<feature type="signal peptide" evidence="2">
    <location>
        <begin position="1"/>
        <end position="19"/>
    </location>
</feature>
<name>A0ABY7GUG8_9BACT</name>
<keyword evidence="4" id="KW-1185">Reference proteome</keyword>
<evidence type="ECO:0000256" key="1">
    <source>
        <dbReference type="SAM" id="MobiDB-lite"/>
    </source>
</evidence>
<dbReference type="Proteomes" id="UP001164459">
    <property type="component" value="Chromosome"/>
</dbReference>